<feature type="non-terminal residue" evidence="1">
    <location>
        <position position="88"/>
    </location>
</feature>
<evidence type="ECO:0000313" key="1">
    <source>
        <dbReference type="EMBL" id="CAH2063313.1"/>
    </source>
</evidence>
<sequence length="88" mass="10040">MGFATEICIDMQRMCSSCKFKSACNNTRMRVCVSQAFQLKQWKSERLFWKWSEALGTFWSRGAAAAACPRAVVAIARKWTANYVYGRA</sequence>
<reference evidence="1" key="1">
    <citation type="submission" date="2022-03" db="EMBL/GenBank/DDBJ databases">
        <authorList>
            <person name="Martin H S."/>
        </authorList>
    </citation>
    <scope>NUCLEOTIDE SEQUENCE</scope>
</reference>
<keyword evidence="2" id="KW-1185">Reference proteome</keyword>
<name>A0ABN8ISN7_9NEOP</name>
<gene>
    <name evidence="1" type="ORF">IPOD504_LOCUS12465</name>
</gene>
<proteinExistence type="predicted"/>
<accession>A0ABN8ISN7</accession>
<organism evidence="1 2">
    <name type="scientific">Iphiclides podalirius</name>
    <name type="common">scarce swallowtail</name>
    <dbReference type="NCBI Taxonomy" id="110791"/>
    <lineage>
        <taxon>Eukaryota</taxon>
        <taxon>Metazoa</taxon>
        <taxon>Ecdysozoa</taxon>
        <taxon>Arthropoda</taxon>
        <taxon>Hexapoda</taxon>
        <taxon>Insecta</taxon>
        <taxon>Pterygota</taxon>
        <taxon>Neoptera</taxon>
        <taxon>Endopterygota</taxon>
        <taxon>Lepidoptera</taxon>
        <taxon>Glossata</taxon>
        <taxon>Ditrysia</taxon>
        <taxon>Papilionoidea</taxon>
        <taxon>Papilionidae</taxon>
        <taxon>Papilioninae</taxon>
        <taxon>Iphiclides</taxon>
    </lineage>
</organism>
<evidence type="ECO:0000313" key="2">
    <source>
        <dbReference type="Proteomes" id="UP000837857"/>
    </source>
</evidence>
<dbReference type="Proteomes" id="UP000837857">
    <property type="component" value="Chromosome 3"/>
</dbReference>
<protein>
    <submittedName>
        <fullName evidence="1">Uncharacterized protein</fullName>
    </submittedName>
</protein>
<dbReference type="EMBL" id="OW152815">
    <property type="protein sequence ID" value="CAH2063313.1"/>
    <property type="molecule type" value="Genomic_DNA"/>
</dbReference>